<protein>
    <submittedName>
        <fullName evidence="1">Uncharacterized protein</fullName>
    </submittedName>
</protein>
<name>A0A916ZT24_9HYPH</name>
<dbReference type="AlphaFoldDB" id="A0A916ZT24"/>
<comment type="caution">
    <text evidence="1">The sequence shown here is derived from an EMBL/GenBank/DDBJ whole genome shotgun (WGS) entry which is preliminary data.</text>
</comment>
<evidence type="ECO:0000313" key="1">
    <source>
        <dbReference type="EMBL" id="GGE11813.1"/>
    </source>
</evidence>
<dbReference type="Proteomes" id="UP000644699">
    <property type="component" value="Unassembled WGS sequence"/>
</dbReference>
<organism evidence="1 2">
    <name type="scientific">Aureimonas endophytica</name>
    <dbReference type="NCBI Taxonomy" id="2027858"/>
    <lineage>
        <taxon>Bacteria</taxon>
        <taxon>Pseudomonadati</taxon>
        <taxon>Pseudomonadota</taxon>
        <taxon>Alphaproteobacteria</taxon>
        <taxon>Hyphomicrobiales</taxon>
        <taxon>Aurantimonadaceae</taxon>
        <taxon>Aureimonas</taxon>
    </lineage>
</organism>
<gene>
    <name evidence="1" type="ORF">GCM10011390_33650</name>
</gene>
<evidence type="ECO:0000313" key="2">
    <source>
        <dbReference type="Proteomes" id="UP000644699"/>
    </source>
</evidence>
<sequence>MKRSVAVRYIAAGFRNDPAVRLRFSLATRPWIARDRPAIRALAPDGPPSNGIFS</sequence>
<dbReference type="EMBL" id="BMIQ01000005">
    <property type="protein sequence ID" value="GGE11813.1"/>
    <property type="molecule type" value="Genomic_DNA"/>
</dbReference>
<proteinExistence type="predicted"/>
<keyword evidence="2" id="KW-1185">Reference proteome</keyword>
<reference evidence="1" key="2">
    <citation type="submission" date="2020-09" db="EMBL/GenBank/DDBJ databases">
        <authorList>
            <person name="Sun Q."/>
            <person name="Zhou Y."/>
        </authorList>
    </citation>
    <scope>NUCLEOTIDE SEQUENCE</scope>
    <source>
        <strain evidence="1">CGMCC 1.15367</strain>
    </source>
</reference>
<accession>A0A916ZT24</accession>
<reference evidence="1" key="1">
    <citation type="journal article" date="2014" name="Int. J. Syst. Evol. Microbiol.">
        <title>Complete genome sequence of Corynebacterium casei LMG S-19264T (=DSM 44701T), isolated from a smear-ripened cheese.</title>
        <authorList>
            <consortium name="US DOE Joint Genome Institute (JGI-PGF)"/>
            <person name="Walter F."/>
            <person name="Albersmeier A."/>
            <person name="Kalinowski J."/>
            <person name="Ruckert C."/>
        </authorList>
    </citation>
    <scope>NUCLEOTIDE SEQUENCE</scope>
    <source>
        <strain evidence="1">CGMCC 1.15367</strain>
    </source>
</reference>